<proteinExistence type="predicted"/>
<dbReference type="PROSITE" id="PS51257">
    <property type="entry name" value="PROKAR_LIPOPROTEIN"/>
    <property type="match status" value="1"/>
</dbReference>
<feature type="region of interest" description="Disordered" evidence="1">
    <location>
        <begin position="21"/>
        <end position="44"/>
    </location>
</feature>
<evidence type="ECO:0000313" key="4">
    <source>
        <dbReference type="Proteomes" id="UP000318242"/>
    </source>
</evidence>
<dbReference type="Proteomes" id="UP000318242">
    <property type="component" value="Unassembled WGS sequence"/>
</dbReference>
<organism evidence="3 4">
    <name type="scientific">Vibrio comitans NBRC 102076</name>
    <dbReference type="NCBI Taxonomy" id="1219078"/>
    <lineage>
        <taxon>Bacteria</taxon>
        <taxon>Pseudomonadati</taxon>
        <taxon>Pseudomonadota</taxon>
        <taxon>Gammaproteobacteria</taxon>
        <taxon>Vibrionales</taxon>
        <taxon>Vibrionaceae</taxon>
        <taxon>Vibrio</taxon>
    </lineage>
</organism>
<accession>A0A4Y3IR61</accession>
<keyword evidence="4" id="KW-1185">Reference proteome</keyword>
<feature type="chain" id="PRO_5021341574" description="Lipoprotein" evidence="2">
    <location>
        <begin position="25"/>
        <end position="254"/>
    </location>
</feature>
<evidence type="ECO:0000313" key="3">
    <source>
        <dbReference type="EMBL" id="GEA61250.1"/>
    </source>
</evidence>
<dbReference type="EMBL" id="BJLH01000010">
    <property type="protein sequence ID" value="GEA61250.1"/>
    <property type="molecule type" value="Genomic_DNA"/>
</dbReference>
<evidence type="ECO:0008006" key="5">
    <source>
        <dbReference type="Google" id="ProtNLM"/>
    </source>
</evidence>
<reference evidence="3 4" key="1">
    <citation type="submission" date="2019-06" db="EMBL/GenBank/DDBJ databases">
        <title>Whole genome shotgun sequence of Vibrio comitans NBRC 102076.</title>
        <authorList>
            <person name="Hosoyama A."/>
            <person name="Uohara A."/>
            <person name="Ohji S."/>
            <person name="Ichikawa N."/>
        </authorList>
    </citation>
    <scope>NUCLEOTIDE SEQUENCE [LARGE SCALE GENOMIC DNA]</scope>
    <source>
        <strain evidence="3 4">NBRC 102076</strain>
    </source>
</reference>
<dbReference type="AlphaFoldDB" id="A0A4Y3IR61"/>
<protein>
    <recommendedName>
        <fullName evidence="5">Lipoprotein</fullName>
    </recommendedName>
</protein>
<evidence type="ECO:0000256" key="1">
    <source>
        <dbReference type="SAM" id="MobiDB-lite"/>
    </source>
</evidence>
<sequence>MKHFISIVLLMALAGCNSSSNDNASQQIPPAHLPEGTVPERPSAGIPDHLPGDLVPDRLPIDWYHEASSRYGMNVEDLDAVCRYSTTHPQVTTHVSCDWKNDELTIVYFASRHTSEPEMLFDHAFIWVINDVRINYGLIWPMVNHKAVGLEGQSLSTKYDDVSFNIRTQCSSSECTQIDHVLTHLSNDNHVLSNGIPYNHTSDFVMETYKQSEKFYFHARFNDLNTGEVYRNTLHLGDDFPALIHDVLAPAFGY</sequence>
<dbReference type="OrthoDB" id="5862795at2"/>
<dbReference type="RefSeq" id="WP_141271628.1">
    <property type="nucleotide sequence ID" value="NZ_BJLH01000010.1"/>
</dbReference>
<comment type="caution">
    <text evidence="3">The sequence shown here is derived from an EMBL/GenBank/DDBJ whole genome shotgun (WGS) entry which is preliminary data.</text>
</comment>
<name>A0A4Y3IR61_9VIBR</name>
<feature type="signal peptide" evidence="2">
    <location>
        <begin position="1"/>
        <end position="24"/>
    </location>
</feature>
<keyword evidence="2" id="KW-0732">Signal</keyword>
<evidence type="ECO:0000256" key="2">
    <source>
        <dbReference type="SAM" id="SignalP"/>
    </source>
</evidence>
<gene>
    <name evidence="3" type="ORF">VCO01S_24430</name>
</gene>